<dbReference type="EMBL" id="JALIGE010000067">
    <property type="protein sequence ID" value="MCS2160038.1"/>
    <property type="molecule type" value="Genomic_DNA"/>
</dbReference>
<feature type="transmembrane region" description="Helical" evidence="4">
    <location>
        <begin position="141"/>
        <end position="163"/>
    </location>
</feature>
<dbReference type="Gene3D" id="1.20.1250.20">
    <property type="entry name" value="MFS general substrate transporter like domains"/>
    <property type="match status" value="1"/>
</dbReference>
<dbReference type="Proteomes" id="UP001205357">
    <property type="component" value="Unassembled WGS sequence"/>
</dbReference>
<dbReference type="InterPro" id="IPR050327">
    <property type="entry name" value="Proton-linked_MCT"/>
</dbReference>
<feature type="transmembrane region" description="Helical" evidence="4">
    <location>
        <begin position="234"/>
        <end position="251"/>
    </location>
</feature>
<evidence type="ECO:0000256" key="4">
    <source>
        <dbReference type="SAM" id="Phobius"/>
    </source>
</evidence>
<dbReference type="PANTHER" id="PTHR11360:SF308">
    <property type="entry name" value="BLL3089 PROTEIN"/>
    <property type="match status" value="1"/>
</dbReference>
<name>A0ABT2DWP0_9ENTR</name>
<feature type="transmembrane region" description="Helical" evidence="4">
    <location>
        <begin position="295"/>
        <end position="313"/>
    </location>
</feature>
<feature type="transmembrane region" description="Helical" evidence="4">
    <location>
        <begin position="21"/>
        <end position="42"/>
    </location>
</feature>
<evidence type="ECO:0000256" key="2">
    <source>
        <dbReference type="ARBA" id="ARBA00022989"/>
    </source>
</evidence>
<dbReference type="InterPro" id="IPR036259">
    <property type="entry name" value="MFS_trans_sf"/>
</dbReference>
<sequence>MTSDYLTPTRRVTTCAGLSQLINWGISFYMPGTFAHAIMLTTGWAPSFIYGGLTLAMLIMAAASPFTARLLALFGGQRLVMTGTLLIAFGCFMLSLSTTKIIWIAGWSVIGIGMRLSLYDALFAVLVGLYGPAARQVISQVALFGGLASVVFWPLGTLLLEWVSWQTALFIYGCAGLLNASLLRAIPNRQSSRKTQAHSVSQCSTARLPAILYALFIALMTFVSNGTSTHLPELIANFGLPVSVGMLWGIGQTGARLLDVISGQRLTPARLAVITSLLIPLCFLLALTANVAPAAIAGFALGYGAVNGLMTVVKATLPLQLFNPEQYAERTGLLLIPGQLLAAISPFAWAWLGSHAGVDGTLWFSLSLGVVIAILALALAKCVRLRGQFSERLSSNP</sequence>
<feature type="transmembrane region" description="Helical" evidence="4">
    <location>
        <begin position="48"/>
        <end position="72"/>
    </location>
</feature>
<evidence type="ECO:0000256" key="3">
    <source>
        <dbReference type="ARBA" id="ARBA00023136"/>
    </source>
</evidence>
<protein>
    <submittedName>
        <fullName evidence="5">MFS transporter</fullName>
    </submittedName>
</protein>
<keyword evidence="6" id="KW-1185">Reference proteome</keyword>
<keyword evidence="1 4" id="KW-0812">Transmembrane</keyword>
<evidence type="ECO:0000313" key="6">
    <source>
        <dbReference type="Proteomes" id="UP001205357"/>
    </source>
</evidence>
<feature type="transmembrane region" description="Helical" evidence="4">
    <location>
        <begin position="169"/>
        <end position="187"/>
    </location>
</feature>
<dbReference type="InterPro" id="IPR011701">
    <property type="entry name" value="MFS"/>
</dbReference>
<dbReference type="SUPFAM" id="SSF103473">
    <property type="entry name" value="MFS general substrate transporter"/>
    <property type="match status" value="1"/>
</dbReference>
<accession>A0ABT2DWP0</accession>
<organism evidence="5 6">
    <name type="scientific">Scandinavium hiltneri</name>
    <dbReference type="NCBI Taxonomy" id="2926519"/>
    <lineage>
        <taxon>Bacteria</taxon>
        <taxon>Pseudomonadati</taxon>
        <taxon>Pseudomonadota</taxon>
        <taxon>Gammaproteobacteria</taxon>
        <taxon>Enterobacterales</taxon>
        <taxon>Enterobacteriaceae</taxon>
        <taxon>Scandinavium</taxon>
    </lineage>
</organism>
<reference evidence="5 6" key="1">
    <citation type="submission" date="2022-04" db="EMBL/GenBank/DDBJ databases">
        <title>Proposal of a three novel species of Scandinavium, Scandinavium hiltneri, Scandinavium manionii, Scandinavium tedordense.</title>
        <authorList>
            <person name="Maddock D.W."/>
            <person name="Brady C.L."/>
            <person name="Denman S."/>
            <person name="Arnold D."/>
        </authorList>
    </citation>
    <scope>NUCLEOTIDE SEQUENCE [LARGE SCALE GENOMIC DNA]</scope>
    <source>
        <strain evidence="5 6">H11S7</strain>
    </source>
</reference>
<keyword evidence="2 4" id="KW-1133">Transmembrane helix</keyword>
<proteinExistence type="predicted"/>
<evidence type="ECO:0000256" key="1">
    <source>
        <dbReference type="ARBA" id="ARBA00022692"/>
    </source>
</evidence>
<comment type="caution">
    <text evidence="5">The sequence shown here is derived from an EMBL/GenBank/DDBJ whole genome shotgun (WGS) entry which is preliminary data.</text>
</comment>
<gene>
    <name evidence="5" type="ORF">MUU47_02635</name>
</gene>
<dbReference type="RefSeq" id="WP_258986561.1">
    <property type="nucleotide sequence ID" value="NZ_JALIGE010000067.1"/>
</dbReference>
<feature type="transmembrane region" description="Helical" evidence="4">
    <location>
        <begin position="364"/>
        <end position="383"/>
    </location>
</feature>
<dbReference type="PANTHER" id="PTHR11360">
    <property type="entry name" value="MONOCARBOXYLATE TRANSPORTER"/>
    <property type="match status" value="1"/>
</dbReference>
<feature type="transmembrane region" description="Helical" evidence="4">
    <location>
        <begin position="79"/>
        <end position="96"/>
    </location>
</feature>
<dbReference type="Pfam" id="PF07690">
    <property type="entry name" value="MFS_1"/>
    <property type="match status" value="1"/>
</dbReference>
<feature type="transmembrane region" description="Helical" evidence="4">
    <location>
        <begin position="271"/>
        <end position="289"/>
    </location>
</feature>
<keyword evidence="3 4" id="KW-0472">Membrane</keyword>
<feature type="transmembrane region" description="Helical" evidence="4">
    <location>
        <begin position="102"/>
        <end position="129"/>
    </location>
</feature>
<feature type="transmembrane region" description="Helical" evidence="4">
    <location>
        <begin position="333"/>
        <end position="352"/>
    </location>
</feature>
<feature type="transmembrane region" description="Helical" evidence="4">
    <location>
        <begin position="208"/>
        <end position="228"/>
    </location>
</feature>
<evidence type="ECO:0000313" key="5">
    <source>
        <dbReference type="EMBL" id="MCS2160038.1"/>
    </source>
</evidence>